<dbReference type="Proteomes" id="UP000663929">
    <property type="component" value="Chromosome"/>
</dbReference>
<sequence>MDRIPKTYQKFSDRYPDIIGAYDRLNESVKGLDALSADEIALVKLGISIGAGMDGAMASQTRKAIKSGVAPEKIEQTAVLALPTLGLPRMMQAFKTITGVLERRDRETE</sequence>
<evidence type="ECO:0000313" key="2">
    <source>
        <dbReference type="EMBL" id="QTD51335.1"/>
    </source>
</evidence>
<dbReference type="EMBL" id="CP071793">
    <property type="protein sequence ID" value="QTD51335.1"/>
    <property type="molecule type" value="Genomic_DNA"/>
</dbReference>
<proteinExistence type="predicted"/>
<dbReference type="RefSeq" id="WP_237381466.1">
    <property type="nucleotide sequence ID" value="NZ_CP071793.1"/>
</dbReference>
<organism evidence="2 3">
    <name type="scientific">Sulfidibacter corallicola</name>
    <dbReference type="NCBI Taxonomy" id="2818388"/>
    <lineage>
        <taxon>Bacteria</taxon>
        <taxon>Pseudomonadati</taxon>
        <taxon>Acidobacteriota</taxon>
        <taxon>Holophagae</taxon>
        <taxon>Acanthopleuribacterales</taxon>
        <taxon>Acanthopleuribacteraceae</taxon>
        <taxon>Sulfidibacter</taxon>
    </lineage>
</organism>
<evidence type="ECO:0000313" key="3">
    <source>
        <dbReference type="Proteomes" id="UP000663929"/>
    </source>
</evidence>
<evidence type="ECO:0000259" key="1">
    <source>
        <dbReference type="Pfam" id="PF02627"/>
    </source>
</evidence>
<dbReference type="Gene3D" id="1.20.1290.10">
    <property type="entry name" value="AhpD-like"/>
    <property type="match status" value="1"/>
</dbReference>
<dbReference type="Pfam" id="PF02627">
    <property type="entry name" value="CMD"/>
    <property type="match status" value="1"/>
</dbReference>
<dbReference type="InterPro" id="IPR029032">
    <property type="entry name" value="AhpD-like"/>
</dbReference>
<gene>
    <name evidence="2" type="ORF">J3U87_02605</name>
</gene>
<dbReference type="AlphaFoldDB" id="A0A8A4TXS9"/>
<protein>
    <submittedName>
        <fullName evidence="2">Carboxymuconolactone decarboxylase family protein</fullName>
    </submittedName>
</protein>
<dbReference type="SUPFAM" id="SSF69118">
    <property type="entry name" value="AhpD-like"/>
    <property type="match status" value="1"/>
</dbReference>
<dbReference type="GO" id="GO:0051920">
    <property type="term" value="F:peroxiredoxin activity"/>
    <property type="evidence" value="ECO:0007669"/>
    <property type="project" value="InterPro"/>
</dbReference>
<keyword evidence="3" id="KW-1185">Reference proteome</keyword>
<reference evidence="2" key="1">
    <citation type="submission" date="2021-03" db="EMBL/GenBank/DDBJ databases">
        <title>Acanthopleuribacteraceae sp. M133.</title>
        <authorList>
            <person name="Wang G."/>
        </authorList>
    </citation>
    <scope>NUCLEOTIDE SEQUENCE</scope>
    <source>
        <strain evidence="2">M133</strain>
    </source>
</reference>
<dbReference type="KEGG" id="scor:J3U87_02605"/>
<name>A0A8A4TXS9_SULCO</name>
<dbReference type="InterPro" id="IPR003779">
    <property type="entry name" value="CMD-like"/>
</dbReference>
<accession>A0A8A4TXS9</accession>
<feature type="domain" description="Carboxymuconolactone decarboxylase-like" evidence="1">
    <location>
        <begin position="16"/>
        <end position="95"/>
    </location>
</feature>